<evidence type="ECO:0000259" key="5">
    <source>
        <dbReference type="PROSITE" id="PS51688"/>
    </source>
</evidence>
<keyword evidence="3" id="KW-0175">Coiled coil</keyword>
<feature type="coiled-coil region" evidence="3">
    <location>
        <begin position="132"/>
        <end position="159"/>
    </location>
</feature>
<keyword evidence="2" id="KW-0946">Virion</keyword>
<dbReference type="GO" id="GO:0098015">
    <property type="term" value="C:virus tail"/>
    <property type="evidence" value="ECO:0007669"/>
    <property type="project" value="UniProtKB-KW"/>
</dbReference>
<dbReference type="InterPro" id="IPR054500">
    <property type="entry name" value="Phage_fiber_rpt"/>
</dbReference>
<evidence type="ECO:0000313" key="6">
    <source>
        <dbReference type="EMBL" id="DAD72356.1"/>
    </source>
</evidence>
<protein>
    <submittedName>
        <fullName evidence="6">Baseplate wedge protein</fullName>
    </submittedName>
</protein>
<organism evidence="6">
    <name type="scientific">Myoviridae sp. ctfJc17</name>
    <dbReference type="NCBI Taxonomy" id="2827612"/>
    <lineage>
        <taxon>Viruses</taxon>
        <taxon>Duplodnaviria</taxon>
        <taxon>Heunggongvirae</taxon>
        <taxon>Uroviricota</taxon>
        <taxon>Caudoviricetes</taxon>
    </lineage>
</organism>
<dbReference type="Pfam" id="PF13884">
    <property type="entry name" value="Peptidase_S74"/>
    <property type="match status" value="1"/>
</dbReference>
<sequence length="2072" mass="225439">MYVSKYYTCEEIDQRLLQGYYDDFVTAGFAGTLNEFWAFVLSIKNKVDKKEGYDLSKNDFTDELKNKLDGIEEKANYITKVSQLENDSKFQTEEQVKKMISDLVDGAGDALDTLKELAEALGNDPNFATNITNKLTDLRNDLTTEVNRAKEKEAELGSRITAVNDALLKAVDLLNGKIDNIRIALVDKIDKLEAKVDKNTADIADLRNETTGSLADAKAYAKDLVDKEAEARKAGDDKLVEDMHQMTTLHIQDKAELTQKIAEEAQLRENQDAGIRQSLTEEISTRQSGDAALESKLAEEVTNRKAADETLQNGLTKEVADRTNADNTLQTNIDKEAQARESGDQVLKGQIDSEAATRTAQDQILDQKITALSERTNADKGEVLAAVEAEKEARIAGDNALKESKVDKREGYALSKNDFTDILLQKLNGIEEHANYITQVSQLVNDAEYQTEADVEAAIQKIIGSAPEVLDTLEEIAKALGDDPNFVTTITKKLAAITEKVNQEIQDRTNADTALQGNIDAEVAERKEADAALKTELKEYVDAQTSIGNTALNVVKDNLAKEIQDRKDADTTLQANINKEATDRKAADATHTENIATLNQRVSDLALSIQDAINTVKNELTAQVNANTTAIATNSANIQKNSEAITAVTKTVGDNYKEVKDMINEEIVDRTNGDSNLSSRIDNTNIAMGTEQAERKAADQILQVNLDKEVGDRKSADAALETKIEGQISGLNQTISGEITRVEGKVTQEIKDREAANKTLSDRINSLETGSNEKVNELKTKVEANTAAINVEKERAIAKEDAIQANLNTAIANHKDEVNALTKSISDEANVRISGDAALQVNIDKEVTDRKNADTLINNALAQEVSDRTTAIQGLESKKVDKVDGKVLSSNDFTDLLLVKLNGIQEKANYITKVSELLNDSEFQTAEQVEAAIQKIIGSAPEVLDTLKEIADALGNDPNFATTMTQKLTELIAKIETETQNRVSGDAALDTKLTTLDTKLTKIVEDLRTYVTETRTELLARANNQDALINQNSANIQRNLELIQGIQSNISGSYLEIKALLETEIAARKAEITRVEGLITNTNQALTTETEERKAADKVLQDNLDAEEAARGAADTALGVRIDTETSERKAADTNLDNKINKEIQDRTNADTALQTKLDKEISDRTTADTSLGTRIDNEEDAREAADTTLQENIDTEKTERKAADGTLQDNIDATNAHTINTHRLDSNPTLNGTDIKLDGYEKNAGTTPVDLDVSATDTTSVAFGKVQKRIEVDKTDADSKFNKVKAAVGLTNDLGMPALTDTNYMRSSVNVVDSLKKLDAQLEPIIIPTAAFSLVSQATSEEIAAVFTNELLQEIATNITHRPYILVDTGNNSYQQFRLSLQLSGPTTGDITLRLMYESAGNEFYREFKRTAQGAWSISFIRTGRLLIEGDVVNNLTTGNAKLPLSANQGKVLKGLIDALGTDASELETELKELINTTKTTLEGTIATEVQNRKAADTALDTKLTTAINKEVTDRTNADTALGTRIDQEVTARTNADATLKTELTRNIQGVQEALDEFIATKAQANGLASLDENGKVPANQLPSYVDDVIDVYATYAKSPTGELSNITLFENPDHTKTIVGEAGKIYQNITEGEPTYQFRWTGTTWAPIVSGGVVIGEITGTAYDGAKGKTTTDNLNALKAFNPIRLTDIVTDTSKATIRYEKSDGTAIQGLDIPAANSTKAGVMAAADKVKLDTTLPNQIAAETAAREAAISGVQGELANDIAQEVVDRNEAIATAKAELTTAINKEISDRKAADSANFKELEDGMTAVVDNLEGRIQATDGKLYEEIDNRKGEINRVEKLISDETATRAQADTNVNAKVDSHIANKSNPHGVTKAQVGLGNVNNTSDADKPVSTAQATAIADAKAAGTNAQANLNTHTQNKSNPHNVTRDQLGMGTNSEIVFKKVSAPSGLWKESDERLKSFIKPLEHTLDEICSIPTDSFIIRGSHDIGTIAQAIEKHFPELVSENTVKSDTVPNPEVFETIEKDGETYVVVKEVDYSKMSVLAIEGIKLLKARIEELEKKLLFTNLD</sequence>
<evidence type="ECO:0000256" key="4">
    <source>
        <dbReference type="SAM" id="MobiDB-lite"/>
    </source>
</evidence>
<dbReference type="PROSITE" id="PS51688">
    <property type="entry name" value="ICA"/>
    <property type="match status" value="1"/>
</dbReference>
<feature type="region of interest" description="Disordered" evidence="4">
    <location>
        <begin position="304"/>
        <end position="327"/>
    </location>
</feature>
<proteinExistence type="predicted"/>
<comment type="subcellular location">
    <subcellularLocation>
        <location evidence="1">Virion</location>
    </subcellularLocation>
</comment>
<dbReference type="EMBL" id="BK015898">
    <property type="protein sequence ID" value="DAD72356.1"/>
    <property type="molecule type" value="Genomic_DNA"/>
</dbReference>
<keyword evidence="2" id="KW-1227">Viral tail protein</keyword>
<dbReference type="InterPro" id="IPR030392">
    <property type="entry name" value="S74_ICA"/>
</dbReference>
<accession>A0A8S5LQP6</accession>
<evidence type="ECO:0000256" key="1">
    <source>
        <dbReference type="ARBA" id="ARBA00004328"/>
    </source>
</evidence>
<feature type="compositionally biased region" description="Basic and acidic residues" evidence="4">
    <location>
        <begin position="1195"/>
        <end position="1204"/>
    </location>
</feature>
<name>A0A8S5LQP6_9CAUD</name>
<feature type="domain" description="Peptidase S74" evidence="5">
    <location>
        <begin position="1941"/>
        <end position="2066"/>
    </location>
</feature>
<evidence type="ECO:0000256" key="2">
    <source>
        <dbReference type="ARBA" id="ARBA00022732"/>
    </source>
</evidence>
<reference evidence="6" key="1">
    <citation type="journal article" date="2021" name="Proc. Natl. Acad. Sci. U.S.A.">
        <title>A Catalog of Tens of Thousands of Viruses from Human Metagenomes Reveals Hidden Associations with Chronic Diseases.</title>
        <authorList>
            <person name="Tisza M.J."/>
            <person name="Buck C.B."/>
        </authorList>
    </citation>
    <scope>NUCLEOTIDE SEQUENCE</scope>
    <source>
        <strain evidence="6">CtfJc17</strain>
    </source>
</reference>
<dbReference type="Pfam" id="PF22337">
    <property type="entry name" value="Phage_fiber_rpt"/>
    <property type="match status" value="1"/>
</dbReference>
<feature type="region of interest" description="Disordered" evidence="4">
    <location>
        <begin position="1160"/>
        <end position="1204"/>
    </location>
</feature>
<evidence type="ECO:0000256" key="3">
    <source>
        <dbReference type="SAM" id="Coils"/>
    </source>
</evidence>